<reference evidence="3" key="1">
    <citation type="journal article" date="2015" name="PLoS Genet.">
        <title>The dynamic genome and transcriptome of the human fungal pathogen Blastomyces and close relative Emmonsia.</title>
        <authorList>
            <person name="Munoz J.F."/>
            <person name="Gauthier G.M."/>
            <person name="Desjardins C.A."/>
            <person name="Gallo J.E."/>
            <person name="Holder J."/>
            <person name="Sullivan T.D."/>
            <person name="Marty A.J."/>
            <person name="Carmen J.C."/>
            <person name="Chen Z."/>
            <person name="Ding L."/>
            <person name="Gujja S."/>
            <person name="Magrini V."/>
            <person name="Misas E."/>
            <person name="Mitreva M."/>
            <person name="Priest M."/>
            <person name="Saif S."/>
            <person name="Whiston E.A."/>
            <person name="Young S."/>
            <person name="Zeng Q."/>
            <person name="Goldman W.E."/>
            <person name="Mardis E.R."/>
            <person name="Taylor J.W."/>
            <person name="McEwen J.G."/>
            <person name="Clay O.K."/>
            <person name="Klein B.S."/>
            <person name="Cuomo C.A."/>
        </authorList>
    </citation>
    <scope>NUCLEOTIDE SEQUENCE [LARGE SCALE GENOMIC DNA]</scope>
    <source>
        <strain evidence="3">SLH14081</strain>
    </source>
</reference>
<sequence length="482" mass="53331">MIRRLSTLISPKRAPHRPRENVEDKTKYYDIDNAVASSRPRSPLTDRQCLSLAAETQLQNACLFLSQKIEFPDRWTEFDDTCADQMDVSPTGSHFPDLKISSFTIPDHIASAVNDDPASGSDHLSNEHESGALDPEDKVCLDLKEKQVLTHDYFVDAFEPEQSTAPLVVEEVGKISSSIDELKFPSHFTREHNPLPETFINSLEEDWKDLRSPKPPYGMSSTNGFATDIWTIQECTTAEMEQIDAGLHSILPQFVNRESHATSSSRERNISPHQQQIEINSQLGGSDGPASPALENNNPLHTDLKCQTEKTPAKQIFKINTNLSPMLDDSTERDLSISPLSYAQSWTSRSTTGKTIIDANGLEKVLTPVEEQQRRLGLQRAVMEKMSGGFSVPTSPDTNRATAAIHSNPPPPIQPTPPTSPAWNMANAKEQSATSKPVDANKLDEQTKNTLVRKLSLLTLGKKKSVAKINNVLGFSAIVEAR</sequence>
<evidence type="ECO:0000256" key="1">
    <source>
        <dbReference type="SAM" id="MobiDB-lite"/>
    </source>
</evidence>
<dbReference type="VEuPathDB" id="FungiDB:BDBG_04092"/>
<dbReference type="EMBL" id="GG657454">
    <property type="protein sequence ID" value="OAT08099.1"/>
    <property type="molecule type" value="Genomic_DNA"/>
</dbReference>
<name>A0A179ULJ8_BLAGS</name>
<feature type="region of interest" description="Disordered" evidence="1">
    <location>
        <begin position="404"/>
        <end position="438"/>
    </location>
</feature>
<accession>A0A179ULJ8</accession>
<feature type="region of interest" description="Disordered" evidence="1">
    <location>
        <begin position="280"/>
        <end position="303"/>
    </location>
</feature>
<feature type="region of interest" description="Disordered" evidence="1">
    <location>
        <begin position="114"/>
        <end position="135"/>
    </location>
</feature>
<gene>
    <name evidence="2" type="ORF">BDBG_04092</name>
</gene>
<keyword evidence="3" id="KW-1185">Reference proteome</keyword>
<protein>
    <submittedName>
        <fullName evidence="2">Uncharacterized protein</fullName>
    </submittedName>
</protein>
<feature type="compositionally biased region" description="Basic and acidic residues" evidence="1">
    <location>
        <begin position="124"/>
        <end position="135"/>
    </location>
</feature>
<organism evidence="2 3">
    <name type="scientific">Blastomyces gilchristii (strain SLH14081)</name>
    <name type="common">Blastomyces dermatitidis</name>
    <dbReference type="NCBI Taxonomy" id="559298"/>
    <lineage>
        <taxon>Eukaryota</taxon>
        <taxon>Fungi</taxon>
        <taxon>Dikarya</taxon>
        <taxon>Ascomycota</taxon>
        <taxon>Pezizomycotina</taxon>
        <taxon>Eurotiomycetes</taxon>
        <taxon>Eurotiomycetidae</taxon>
        <taxon>Onygenales</taxon>
        <taxon>Ajellomycetaceae</taxon>
        <taxon>Blastomyces</taxon>
    </lineage>
</organism>
<dbReference type="RefSeq" id="XP_031578121.1">
    <property type="nucleotide sequence ID" value="XM_031721533.1"/>
</dbReference>
<dbReference type="AlphaFoldDB" id="A0A179ULJ8"/>
<dbReference type="Proteomes" id="UP000002038">
    <property type="component" value="Unassembled WGS sequence"/>
</dbReference>
<dbReference type="GeneID" id="8505020"/>
<proteinExistence type="predicted"/>
<feature type="compositionally biased region" description="Pro residues" evidence="1">
    <location>
        <begin position="408"/>
        <end position="420"/>
    </location>
</feature>
<evidence type="ECO:0000313" key="3">
    <source>
        <dbReference type="Proteomes" id="UP000002038"/>
    </source>
</evidence>
<dbReference type="OrthoDB" id="4188313at2759"/>
<evidence type="ECO:0000313" key="2">
    <source>
        <dbReference type="EMBL" id="OAT08099.1"/>
    </source>
</evidence>
<feature type="region of interest" description="Disordered" evidence="1">
    <location>
        <begin position="1"/>
        <end position="23"/>
    </location>
</feature>